<gene>
    <name evidence="7" type="ORF">F1C12_12435</name>
</gene>
<organism evidence="7 8">
    <name type="scientific">Leifsonia shinshuensis</name>
    <dbReference type="NCBI Taxonomy" id="150026"/>
    <lineage>
        <taxon>Bacteria</taxon>
        <taxon>Bacillati</taxon>
        <taxon>Actinomycetota</taxon>
        <taxon>Actinomycetes</taxon>
        <taxon>Micrococcales</taxon>
        <taxon>Microbacteriaceae</taxon>
        <taxon>Leifsonia</taxon>
    </lineage>
</organism>
<dbReference type="InterPro" id="IPR013785">
    <property type="entry name" value="Aldolase_TIM"/>
</dbReference>
<keyword evidence="2 4" id="KW-0456">Lyase</keyword>
<evidence type="ECO:0000256" key="3">
    <source>
        <dbReference type="ARBA" id="ARBA00023270"/>
    </source>
</evidence>
<evidence type="ECO:0000256" key="4">
    <source>
        <dbReference type="PIRNR" id="PIRNR001365"/>
    </source>
</evidence>
<feature type="active site" description="Proton donor/acceptor" evidence="5">
    <location>
        <position position="169"/>
    </location>
</feature>
<dbReference type="GO" id="GO:0008840">
    <property type="term" value="F:4-hydroxy-tetrahydrodipicolinate synthase activity"/>
    <property type="evidence" value="ECO:0007669"/>
    <property type="project" value="TreeGrafter"/>
</dbReference>
<dbReference type="SUPFAM" id="SSF51569">
    <property type="entry name" value="Aldolase"/>
    <property type="match status" value="1"/>
</dbReference>
<feature type="active site" description="Schiff-base intermediate with substrate" evidence="5">
    <location>
        <position position="197"/>
    </location>
</feature>
<evidence type="ECO:0000256" key="1">
    <source>
        <dbReference type="ARBA" id="ARBA00007592"/>
    </source>
</evidence>
<evidence type="ECO:0000313" key="8">
    <source>
        <dbReference type="Proteomes" id="UP000515511"/>
    </source>
</evidence>
<dbReference type="KEGG" id="lse:F1C12_12435"/>
<comment type="similarity">
    <text evidence="1 4">Belongs to the DapA family.</text>
</comment>
<dbReference type="PANTHER" id="PTHR12128:SF66">
    <property type="entry name" value="4-HYDROXY-2-OXOGLUTARATE ALDOLASE, MITOCHONDRIAL"/>
    <property type="match status" value="1"/>
</dbReference>
<dbReference type="InterPro" id="IPR020625">
    <property type="entry name" value="Schiff_base-form_aldolases_AS"/>
</dbReference>
<dbReference type="InterPro" id="IPR002220">
    <property type="entry name" value="DapA-like"/>
</dbReference>
<sequence length="338" mass="35821">MASRHPTSYHPWVQRRIVTNAAIAPHPVAGPDTDTTRFRGIIPPVITPRTENGLIDRESLQRVTSHLLDGGVDGLFILGSSGEVPYLTNEERDLVATTVIEASDGRVPVLAGANEQTTARVVAEAQRLSDLGVDALVVTAPFYALSNQSEVGQHFRTVRERVDLPLFAYDVPVRTHAKLGLDVLRELAEDGVLAGVKDSSGDDVSFRLLALATEHLPAFRMFTGHEVVVDGALLGGAHGAVPGLANVDPAGYSRLYAAAADGDWAAARREQDRLARLFGIVEVTEAGISAGAAGLGAFKTALQLLGVIASNRMSEPMRSLGAAETSRIRGLLEASGLL</sequence>
<keyword evidence="3" id="KW-0704">Schiff base</keyword>
<protein>
    <submittedName>
        <fullName evidence="7">Dihydrodipicolinate synthase family protein</fullName>
    </submittedName>
</protein>
<proteinExistence type="inferred from homology"/>
<feature type="binding site" evidence="6">
    <location>
        <position position="241"/>
    </location>
    <ligand>
        <name>pyruvate</name>
        <dbReference type="ChEBI" id="CHEBI:15361"/>
    </ligand>
</feature>
<name>A0A7G6YBI6_9MICO</name>
<dbReference type="AlphaFoldDB" id="A0A7G6YBI6"/>
<dbReference type="PIRSF" id="PIRSF001365">
    <property type="entry name" value="DHDPS"/>
    <property type="match status" value="1"/>
</dbReference>
<dbReference type="Proteomes" id="UP000515511">
    <property type="component" value="Chromosome"/>
</dbReference>
<dbReference type="EMBL" id="CP043641">
    <property type="protein sequence ID" value="QNE35851.1"/>
    <property type="molecule type" value="Genomic_DNA"/>
</dbReference>
<evidence type="ECO:0000313" key="7">
    <source>
        <dbReference type="EMBL" id="QNE35851.1"/>
    </source>
</evidence>
<dbReference type="PROSITE" id="PS00666">
    <property type="entry name" value="DHDPS_2"/>
    <property type="match status" value="1"/>
</dbReference>
<evidence type="ECO:0000256" key="5">
    <source>
        <dbReference type="PIRSR" id="PIRSR001365-1"/>
    </source>
</evidence>
<reference evidence="8" key="1">
    <citation type="submission" date="2019-09" db="EMBL/GenBank/DDBJ databases">
        <title>Antimicrobial potential of Antarctic Bacteria.</title>
        <authorList>
            <person name="Benaud N."/>
            <person name="Edwards R.J."/>
            <person name="Ferrari B.C."/>
        </authorList>
    </citation>
    <scope>NUCLEOTIDE SEQUENCE [LARGE SCALE GENOMIC DNA]</scope>
    <source>
        <strain evidence="8">INR9</strain>
    </source>
</reference>
<dbReference type="CDD" id="cd00408">
    <property type="entry name" value="DHDPS-like"/>
    <property type="match status" value="1"/>
</dbReference>
<evidence type="ECO:0000256" key="6">
    <source>
        <dbReference type="PIRSR" id="PIRSR001365-2"/>
    </source>
</evidence>
<evidence type="ECO:0000256" key="2">
    <source>
        <dbReference type="ARBA" id="ARBA00023239"/>
    </source>
</evidence>
<dbReference type="PRINTS" id="PR00146">
    <property type="entry name" value="DHPICSNTHASE"/>
</dbReference>
<dbReference type="SMART" id="SM01130">
    <property type="entry name" value="DHDPS"/>
    <property type="match status" value="1"/>
</dbReference>
<dbReference type="PANTHER" id="PTHR12128">
    <property type="entry name" value="DIHYDRODIPICOLINATE SYNTHASE"/>
    <property type="match status" value="1"/>
</dbReference>
<accession>A0A7G6YBI6</accession>
<dbReference type="Pfam" id="PF00701">
    <property type="entry name" value="DHDPS"/>
    <property type="match status" value="1"/>
</dbReference>
<dbReference type="GO" id="GO:0044281">
    <property type="term" value="P:small molecule metabolic process"/>
    <property type="evidence" value="ECO:0007669"/>
    <property type="project" value="UniProtKB-ARBA"/>
</dbReference>
<dbReference type="Gene3D" id="3.20.20.70">
    <property type="entry name" value="Aldolase class I"/>
    <property type="match status" value="1"/>
</dbReference>